<name>A0A916W6N8_9HYPH</name>
<evidence type="ECO:0000256" key="1">
    <source>
        <dbReference type="ARBA" id="ARBA00004167"/>
    </source>
</evidence>
<reference evidence="7" key="1">
    <citation type="journal article" date="2014" name="Int. J. Syst. Evol. Microbiol.">
        <title>Complete genome sequence of Corynebacterium casei LMG S-19264T (=DSM 44701T), isolated from a smear-ripened cheese.</title>
        <authorList>
            <consortium name="US DOE Joint Genome Institute (JGI-PGF)"/>
            <person name="Walter F."/>
            <person name="Albersmeier A."/>
            <person name="Kalinowski J."/>
            <person name="Ruckert C."/>
        </authorList>
    </citation>
    <scope>NUCLEOTIDE SEQUENCE</scope>
    <source>
        <strain evidence="7">CGMCC 1.15320</strain>
    </source>
</reference>
<keyword evidence="4" id="KW-1003">Cell membrane</keyword>
<evidence type="ECO:0000256" key="6">
    <source>
        <dbReference type="ARBA" id="ARBA00025321"/>
    </source>
</evidence>
<accession>A0A916W6N8</accession>
<dbReference type="RefSeq" id="WP_188721590.1">
    <property type="nucleotide sequence ID" value="NZ_BMIF01000008.1"/>
</dbReference>
<evidence type="ECO:0000313" key="7">
    <source>
        <dbReference type="EMBL" id="GGA71617.1"/>
    </source>
</evidence>
<keyword evidence="4" id="KW-0472">Membrane</keyword>
<protein>
    <recommendedName>
        <fullName evidence="3">Lectin-like protein BA14k</fullName>
    </recommendedName>
</protein>
<dbReference type="InterPro" id="IPR012413">
    <property type="entry name" value="BA14K"/>
</dbReference>
<gene>
    <name evidence="7" type="ORF">GCM10011385_26800</name>
</gene>
<evidence type="ECO:0000313" key="8">
    <source>
        <dbReference type="Proteomes" id="UP000636264"/>
    </source>
</evidence>
<dbReference type="AlphaFoldDB" id="A0A916W6N8"/>
<comment type="function">
    <text evidence="6">Has immunoglobulin-binding and hemagglutination properties, and can bind to mannose. Essential for virulence. May be involved in LPS biosynthesis or polysaccharide transport.</text>
</comment>
<dbReference type="GO" id="GO:0030246">
    <property type="term" value="F:carbohydrate binding"/>
    <property type="evidence" value="ECO:0007669"/>
    <property type="project" value="UniProtKB-KW"/>
</dbReference>
<comment type="subcellular location">
    <subcellularLocation>
        <location evidence="1">Membrane</location>
        <topology evidence="1">Single-pass membrane protein</topology>
    </subcellularLocation>
</comment>
<dbReference type="Pfam" id="PF07886">
    <property type="entry name" value="BA14K"/>
    <property type="match status" value="1"/>
</dbReference>
<reference evidence="7" key="2">
    <citation type="submission" date="2020-09" db="EMBL/GenBank/DDBJ databases">
        <authorList>
            <person name="Sun Q."/>
            <person name="Zhou Y."/>
        </authorList>
    </citation>
    <scope>NUCLEOTIDE SEQUENCE</scope>
    <source>
        <strain evidence="7">CGMCC 1.15320</strain>
    </source>
</reference>
<proteinExistence type="inferred from homology"/>
<organism evidence="7 8">
    <name type="scientific">Nitratireductor aestuarii</name>
    <dbReference type="NCBI Taxonomy" id="1735103"/>
    <lineage>
        <taxon>Bacteria</taxon>
        <taxon>Pseudomonadati</taxon>
        <taxon>Pseudomonadota</taxon>
        <taxon>Alphaproteobacteria</taxon>
        <taxon>Hyphomicrobiales</taxon>
        <taxon>Phyllobacteriaceae</taxon>
        <taxon>Nitratireductor</taxon>
    </lineage>
</organism>
<keyword evidence="8" id="KW-1185">Reference proteome</keyword>
<evidence type="ECO:0000256" key="4">
    <source>
        <dbReference type="ARBA" id="ARBA00022475"/>
    </source>
</evidence>
<evidence type="ECO:0000256" key="5">
    <source>
        <dbReference type="ARBA" id="ARBA00022734"/>
    </source>
</evidence>
<keyword evidence="5" id="KW-0430">Lectin</keyword>
<dbReference type="GO" id="GO:0016020">
    <property type="term" value="C:membrane"/>
    <property type="evidence" value="ECO:0007669"/>
    <property type="project" value="UniProtKB-SubCell"/>
</dbReference>
<evidence type="ECO:0000256" key="2">
    <source>
        <dbReference type="ARBA" id="ARBA00010270"/>
    </source>
</evidence>
<dbReference type="EMBL" id="BMIF01000008">
    <property type="protein sequence ID" value="GGA71617.1"/>
    <property type="molecule type" value="Genomic_DNA"/>
</dbReference>
<dbReference type="Proteomes" id="UP000636264">
    <property type="component" value="Unassembled WGS sequence"/>
</dbReference>
<sequence>MKWMIKYAVTGMALAATVMTVVPAEARDHWRRHNHDDAVAAGIAGLAIGAIVGGLASQPSRTYIDPPYRPTYRPVYPSYQPYPVYQAPRYRYARPAYSYGGGIEPWTPGWYRACSQRYRSFDPSSGTFMGYDGRRHFCTFN</sequence>
<comment type="similarity">
    <text evidence="2">Belongs to the BA14k family.</text>
</comment>
<comment type="caution">
    <text evidence="7">The sequence shown here is derived from an EMBL/GenBank/DDBJ whole genome shotgun (WGS) entry which is preliminary data.</text>
</comment>
<evidence type="ECO:0000256" key="3">
    <source>
        <dbReference type="ARBA" id="ARBA00020552"/>
    </source>
</evidence>